<keyword evidence="1" id="KW-1185">Reference proteome</keyword>
<dbReference type="Proteomes" id="UP000887565">
    <property type="component" value="Unplaced"/>
</dbReference>
<reference evidence="2" key="1">
    <citation type="submission" date="2022-11" db="UniProtKB">
        <authorList>
            <consortium name="WormBaseParasite"/>
        </authorList>
    </citation>
    <scope>IDENTIFICATION</scope>
</reference>
<accession>A0A915K6Y5</accession>
<proteinExistence type="predicted"/>
<protein>
    <submittedName>
        <fullName evidence="2">Outer membrane protein beta-barrel domain-containing protein</fullName>
    </submittedName>
</protein>
<evidence type="ECO:0000313" key="2">
    <source>
        <dbReference type="WBParaSite" id="nRc.2.0.1.t34506-RA"/>
    </source>
</evidence>
<name>A0A915K6Y5_ROMCU</name>
<evidence type="ECO:0000313" key="1">
    <source>
        <dbReference type="Proteomes" id="UP000887565"/>
    </source>
</evidence>
<sequence length="117" mass="13664">MYLFPLSRRVQSYFGARLTLVLNVIGAKDRLNSFFVPNVNSVQQSFDTADENIRIPFEIRSVAIASSFIYRRNNFSESWTTGLGSDEYSVTKLRGNFELTTIRKTLEYQFRSLFWKI</sequence>
<organism evidence="1 2">
    <name type="scientific">Romanomermis culicivorax</name>
    <name type="common">Nematode worm</name>
    <dbReference type="NCBI Taxonomy" id="13658"/>
    <lineage>
        <taxon>Eukaryota</taxon>
        <taxon>Metazoa</taxon>
        <taxon>Ecdysozoa</taxon>
        <taxon>Nematoda</taxon>
        <taxon>Enoplea</taxon>
        <taxon>Dorylaimia</taxon>
        <taxon>Mermithida</taxon>
        <taxon>Mermithoidea</taxon>
        <taxon>Mermithidae</taxon>
        <taxon>Romanomermis</taxon>
    </lineage>
</organism>
<dbReference type="WBParaSite" id="nRc.2.0.1.t34506-RA">
    <property type="protein sequence ID" value="nRc.2.0.1.t34506-RA"/>
    <property type="gene ID" value="nRc.2.0.1.g34506"/>
</dbReference>
<dbReference type="AlphaFoldDB" id="A0A915K6Y5"/>